<dbReference type="EMBL" id="DS995706">
    <property type="protein sequence ID" value="EEQ34238.1"/>
    <property type="molecule type" value="Genomic_DNA"/>
</dbReference>
<dbReference type="STRING" id="554155.C5FWF4"/>
<accession>C5FWF4</accession>
<dbReference type="Pfam" id="PF01636">
    <property type="entry name" value="APH"/>
    <property type="match status" value="1"/>
</dbReference>
<dbReference type="GeneID" id="9228125"/>
<dbReference type="InterPro" id="IPR002575">
    <property type="entry name" value="Aminoglycoside_PTrfase"/>
</dbReference>
<name>C5FWF4_ARTOC</name>
<dbReference type="OMA" id="WEYSKAC"/>
<evidence type="ECO:0000313" key="3">
    <source>
        <dbReference type="Proteomes" id="UP000002035"/>
    </source>
</evidence>
<dbReference type="PANTHER" id="PTHR21310">
    <property type="entry name" value="AMINOGLYCOSIDE PHOSPHOTRANSFERASE-RELATED-RELATED"/>
    <property type="match status" value="1"/>
</dbReference>
<gene>
    <name evidence="2" type="ORF">MCYG_07057</name>
</gene>
<dbReference type="InterPro" id="IPR051678">
    <property type="entry name" value="AGP_Transferase"/>
</dbReference>
<evidence type="ECO:0000259" key="1">
    <source>
        <dbReference type="Pfam" id="PF01636"/>
    </source>
</evidence>
<dbReference type="OrthoDB" id="2906425at2759"/>
<organism evidence="2 3">
    <name type="scientific">Arthroderma otae (strain ATCC MYA-4605 / CBS 113480)</name>
    <name type="common">Microsporum canis</name>
    <dbReference type="NCBI Taxonomy" id="554155"/>
    <lineage>
        <taxon>Eukaryota</taxon>
        <taxon>Fungi</taxon>
        <taxon>Dikarya</taxon>
        <taxon>Ascomycota</taxon>
        <taxon>Pezizomycotina</taxon>
        <taxon>Eurotiomycetes</taxon>
        <taxon>Eurotiomycetidae</taxon>
        <taxon>Onygenales</taxon>
        <taxon>Arthrodermataceae</taxon>
        <taxon>Microsporum</taxon>
    </lineage>
</organism>
<dbReference type="RefSeq" id="XP_002845093.1">
    <property type="nucleotide sequence ID" value="XM_002845047.1"/>
</dbReference>
<dbReference type="eggNOG" id="ENOG502SQCG">
    <property type="taxonomic scope" value="Eukaryota"/>
</dbReference>
<feature type="domain" description="Aminoglycoside phosphotransferase" evidence="1">
    <location>
        <begin position="109"/>
        <end position="285"/>
    </location>
</feature>
<dbReference type="Gene3D" id="3.90.1200.10">
    <property type="match status" value="1"/>
</dbReference>
<reference evidence="3" key="1">
    <citation type="journal article" date="2012" name="MBio">
        <title>Comparative genome analysis of Trichophyton rubrum and related dermatophytes reveals candidate genes involved in infection.</title>
        <authorList>
            <person name="Martinez D.A."/>
            <person name="Oliver B.G."/>
            <person name="Graeser Y."/>
            <person name="Goldberg J.M."/>
            <person name="Li W."/>
            <person name="Martinez-Rossi N.M."/>
            <person name="Monod M."/>
            <person name="Shelest E."/>
            <person name="Barton R.C."/>
            <person name="Birch E."/>
            <person name="Brakhage A.A."/>
            <person name="Chen Z."/>
            <person name="Gurr S.J."/>
            <person name="Heiman D."/>
            <person name="Heitman J."/>
            <person name="Kosti I."/>
            <person name="Rossi A."/>
            <person name="Saif S."/>
            <person name="Samalova M."/>
            <person name="Saunders C.W."/>
            <person name="Shea T."/>
            <person name="Summerbell R.C."/>
            <person name="Xu J."/>
            <person name="Young S."/>
            <person name="Zeng Q."/>
            <person name="Birren B.W."/>
            <person name="Cuomo C.A."/>
            <person name="White T.C."/>
        </authorList>
    </citation>
    <scope>NUCLEOTIDE SEQUENCE [LARGE SCALE GENOMIC DNA]</scope>
    <source>
        <strain evidence="3">ATCC MYA-4605 / CBS 113480</strain>
    </source>
</reference>
<proteinExistence type="predicted"/>
<evidence type="ECO:0000313" key="2">
    <source>
        <dbReference type="EMBL" id="EEQ34238.1"/>
    </source>
</evidence>
<protein>
    <recommendedName>
        <fullName evidence="1">Aminoglycoside phosphotransferase domain-containing protein</fullName>
    </recommendedName>
</protein>
<dbReference type="InterPro" id="IPR011009">
    <property type="entry name" value="Kinase-like_dom_sf"/>
</dbReference>
<dbReference type="CDD" id="cd05120">
    <property type="entry name" value="APH_ChoK_like"/>
    <property type="match status" value="1"/>
</dbReference>
<keyword evidence="3" id="KW-1185">Reference proteome</keyword>
<dbReference type="SUPFAM" id="SSF56112">
    <property type="entry name" value="Protein kinase-like (PK-like)"/>
    <property type="match status" value="1"/>
</dbReference>
<dbReference type="PANTHER" id="PTHR21310:SF58">
    <property type="entry name" value="AMINOGLYCOSIDE PHOSPHOTRANSFERASE DOMAIN-CONTAINING PROTEIN"/>
    <property type="match status" value="1"/>
</dbReference>
<dbReference type="VEuPathDB" id="FungiDB:MCYG_07057"/>
<dbReference type="Proteomes" id="UP000002035">
    <property type="component" value="Unassembled WGS sequence"/>
</dbReference>
<dbReference type="HOGENOM" id="CLU_021768_1_2_1"/>
<sequence>MYTQDPSLYCLPSEELFRMHFKIATALHLFFVEDRISTGWTRPSYVALNKTACKIIRRCWHFVPKFIRVWCYHILLKIGKRLYSPRCSAVIHQLPLGLYLKPCFRSRFNEAKALQIVEKYTSITAPLCVDTFEDKGKVMLVMTRIRGDGLNEVFHRLSYQQREQLSIDLGMVVKQLRMVPNTTPYRLANALGGPLLDVRLPETQEGPCGPYNKCSDFHNYLIHKYVWPKTKESVAAVHSQEYRSFFTHADLNPTNIMIDQGKLSGILDWECAGFYPEYWEFTKGIYCVENDKAREKIIWGAFPDDNYEDELKAEKLLWRETPLGL</sequence>
<dbReference type="AlphaFoldDB" id="C5FWF4"/>